<evidence type="ECO:0000313" key="2">
    <source>
        <dbReference type="Proteomes" id="UP000681317"/>
    </source>
</evidence>
<name>A0ABM7Q4W6_9GAMM</name>
<dbReference type="RefSeq" id="WP_213437074.1">
    <property type="nucleotide sequence ID" value="NZ_AP024545.1"/>
</dbReference>
<proteinExistence type="predicted"/>
<reference evidence="1 2" key="1">
    <citation type="submission" date="2021-03" db="EMBL/GenBank/DDBJ databases">
        <title>Complete Genome Sequences of Two Lysobacter Strains Isolated from Sea Water (Lysobacter caseinilyticus) and Soil (Lysobacter helvus) in South Korea.</title>
        <authorList>
            <person name="Watanabe Y."/>
            <person name="Arakawa K."/>
        </authorList>
    </citation>
    <scope>NUCLEOTIDE SEQUENCE [LARGE SCALE GENOMIC DNA]</scope>
    <source>
        <strain evidence="1 2">KVB24</strain>
    </source>
</reference>
<dbReference type="Proteomes" id="UP000681317">
    <property type="component" value="Chromosome"/>
</dbReference>
<dbReference type="InterPro" id="IPR030976">
    <property type="entry name" value="Mod_pep_NH_fam"/>
</dbReference>
<evidence type="ECO:0000313" key="1">
    <source>
        <dbReference type="EMBL" id="BCT92359.1"/>
    </source>
</evidence>
<accession>A0ABM7Q4W6</accession>
<dbReference type="NCBIfam" id="TIGR04509">
    <property type="entry name" value="mod_pep_NH_fam"/>
    <property type="match status" value="1"/>
</dbReference>
<gene>
    <name evidence="1" type="ORF">LYSCAS_13830</name>
</gene>
<keyword evidence="2" id="KW-1185">Reference proteome</keyword>
<protein>
    <submittedName>
        <fullName evidence="1">Uncharacterized protein</fullName>
    </submittedName>
</protein>
<sequence length="113" mass="11983">MAMKKGPGPTEPLDPKVVRTLLDRLSSDDDFRDLFKRDAHAALVEAGWKAPDSAGAKLATSDQAAMSGGSCLQLAAGTQLASKEKIAQQRGKLEQTLNAIVNYGAPMELQADD</sequence>
<organism evidence="1 2">
    <name type="scientific">Noviluteimonas caseinilytica</name>
    <dbReference type="NCBI Taxonomy" id="2675101"/>
    <lineage>
        <taxon>Bacteria</taxon>
        <taxon>Pseudomonadati</taxon>
        <taxon>Pseudomonadota</taxon>
        <taxon>Gammaproteobacteria</taxon>
        <taxon>Lysobacterales</taxon>
        <taxon>Lysobacteraceae</taxon>
        <taxon>Noviluteimonas</taxon>
    </lineage>
</organism>
<dbReference type="EMBL" id="AP024545">
    <property type="protein sequence ID" value="BCT92359.1"/>
    <property type="molecule type" value="Genomic_DNA"/>
</dbReference>